<evidence type="ECO:0000256" key="1">
    <source>
        <dbReference type="SAM" id="MobiDB-lite"/>
    </source>
</evidence>
<organism evidence="4">
    <name type="scientific">Phaeocystis antarctica</name>
    <dbReference type="NCBI Taxonomy" id="33657"/>
    <lineage>
        <taxon>Eukaryota</taxon>
        <taxon>Haptista</taxon>
        <taxon>Haptophyta</taxon>
        <taxon>Prymnesiophyceae</taxon>
        <taxon>Phaeocystales</taxon>
        <taxon>Phaeocystaceae</taxon>
        <taxon>Phaeocystis</taxon>
    </lineage>
</organism>
<protein>
    <submittedName>
        <fullName evidence="4">Uncharacterized protein</fullName>
    </submittedName>
</protein>
<feature type="compositionally biased region" description="Basic and acidic residues" evidence="1">
    <location>
        <begin position="59"/>
        <end position="69"/>
    </location>
</feature>
<dbReference type="AlphaFoldDB" id="A0A7S0HXC9"/>
<keyword evidence="2" id="KW-0812">Transmembrane</keyword>
<proteinExistence type="predicted"/>
<feature type="signal peptide" evidence="3">
    <location>
        <begin position="1"/>
        <end position="16"/>
    </location>
</feature>
<evidence type="ECO:0000256" key="2">
    <source>
        <dbReference type="SAM" id="Phobius"/>
    </source>
</evidence>
<sequence>MLHAVLAALLLVSSQALLLPRVPQATRARAPSMLFDGLFGKKAAVSKPSTNVDEIMRKPEDKRTPEETKLLTNQASNWDEYKKDNQRDNTFFQGTAPKTGVQEDMPDFFSKEARSGSEVSPKLLAFGGVAALGVVALLGFVALS</sequence>
<keyword evidence="3" id="KW-0732">Signal</keyword>
<keyword evidence="2" id="KW-0472">Membrane</keyword>
<gene>
    <name evidence="4" type="ORF">PANT1444_LOCUS17758</name>
</gene>
<feature type="chain" id="PRO_5031219681" evidence="3">
    <location>
        <begin position="17"/>
        <end position="144"/>
    </location>
</feature>
<accession>A0A7S0HXC9</accession>
<evidence type="ECO:0000313" key="4">
    <source>
        <dbReference type="EMBL" id="CAD8504815.1"/>
    </source>
</evidence>
<dbReference type="EMBL" id="HBEP01031448">
    <property type="protein sequence ID" value="CAD8504815.1"/>
    <property type="molecule type" value="Transcribed_RNA"/>
</dbReference>
<feature type="transmembrane region" description="Helical" evidence="2">
    <location>
        <begin position="123"/>
        <end position="143"/>
    </location>
</feature>
<keyword evidence="2" id="KW-1133">Transmembrane helix</keyword>
<reference evidence="4" key="1">
    <citation type="submission" date="2021-01" db="EMBL/GenBank/DDBJ databases">
        <authorList>
            <person name="Corre E."/>
            <person name="Pelletier E."/>
            <person name="Niang G."/>
            <person name="Scheremetjew M."/>
            <person name="Finn R."/>
            <person name="Kale V."/>
            <person name="Holt S."/>
            <person name="Cochrane G."/>
            <person name="Meng A."/>
            <person name="Brown T."/>
            <person name="Cohen L."/>
        </authorList>
    </citation>
    <scope>NUCLEOTIDE SEQUENCE</scope>
    <source>
        <strain evidence="4">CCMP1374</strain>
    </source>
</reference>
<feature type="region of interest" description="Disordered" evidence="1">
    <location>
        <begin position="59"/>
        <end position="103"/>
    </location>
</feature>
<name>A0A7S0HXC9_9EUKA</name>
<evidence type="ECO:0000256" key="3">
    <source>
        <dbReference type="SAM" id="SignalP"/>
    </source>
</evidence>